<keyword evidence="1" id="KW-1133">Transmembrane helix</keyword>
<evidence type="ECO:0000313" key="2">
    <source>
        <dbReference type="EMBL" id="NAS12927.1"/>
    </source>
</evidence>
<accession>A0A6L9EE04</accession>
<feature type="transmembrane region" description="Helical" evidence="1">
    <location>
        <begin position="21"/>
        <end position="39"/>
    </location>
</feature>
<protein>
    <submittedName>
        <fullName evidence="2">Uncharacterized protein</fullName>
    </submittedName>
</protein>
<keyword evidence="1" id="KW-0472">Membrane</keyword>
<sequence>MTYISFNALKNATFIFEMVRLLSILLSFIILFHSLNIYFDDILELNELVEHYQFHSEEYGDSFLVFLSKHYGKLKTEHHKKHQEEQQEHEELPFQNPATTLSLLVFVQYATSEYHLRTGATMKKTDGFHYLVTYTSLWDDGPFQPPRRA</sequence>
<gene>
    <name evidence="2" type="ORF">GTQ38_12990</name>
</gene>
<organism evidence="2 3">
    <name type="scientific">Poritiphilus flavus</name>
    <dbReference type="NCBI Taxonomy" id="2697053"/>
    <lineage>
        <taxon>Bacteria</taxon>
        <taxon>Pseudomonadati</taxon>
        <taxon>Bacteroidota</taxon>
        <taxon>Flavobacteriia</taxon>
        <taxon>Flavobacteriales</taxon>
        <taxon>Flavobacteriaceae</taxon>
        <taxon>Poritiphilus</taxon>
    </lineage>
</organism>
<reference evidence="2 3" key="1">
    <citation type="submission" date="2020-01" db="EMBL/GenBank/DDBJ databases">
        <title>Bacteria diversity of Porities sp.</title>
        <authorList>
            <person name="Wang G."/>
        </authorList>
    </citation>
    <scope>NUCLEOTIDE SEQUENCE [LARGE SCALE GENOMIC DNA]</scope>
    <source>
        <strain evidence="2 3">R33</strain>
    </source>
</reference>
<dbReference type="Proteomes" id="UP000475249">
    <property type="component" value="Unassembled WGS sequence"/>
</dbReference>
<comment type="caution">
    <text evidence="2">The sequence shown here is derived from an EMBL/GenBank/DDBJ whole genome shotgun (WGS) entry which is preliminary data.</text>
</comment>
<keyword evidence="1" id="KW-0812">Transmembrane</keyword>
<name>A0A6L9EE04_9FLAO</name>
<evidence type="ECO:0000256" key="1">
    <source>
        <dbReference type="SAM" id="Phobius"/>
    </source>
</evidence>
<dbReference type="RefSeq" id="WP_161435976.1">
    <property type="nucleotide sequence ID" value="NZ_WXYO01000006.1"/>
</dbReference>
<keyword evidence="3" id="KW-1185">Reference proteome</keyword>
<evidence type="ECO:0000313" key="3">
    <source>
        <dbReference type="Proteomes" id="UP000475249"/>
    </source>
</evidence>
<dbReference type="EMBL" id="WXYO01000006">
    <property type="protein sequence ID" value="NAS12927.1"/>
    <property type="molecule type" value="Genomic_DNA"/>
</dbReference>
<dbReference type="AlphaFoldDB" id="A0A6L9EE04"/>
<proteinExistence type="predicted"/>